<feature type="region of interest" description="Disordered" evidence="1">
    <location>
        <begin position="1"/>
        <end position="23"/>
    </location>
</feature>
<feature type="compositionally biased region" description="Basic and acidic residues" evidence="1">
    <location>
        <begin position="36"/>
        <end position="46"/>
    </location>
</feature>
<evidence type="ECO:0000313" key="2">
    <source>
        <dbReference type="EMBL" id="ACN29069.1"/>
    </source>
</evidence>
<sequence length="76" mass="8787">MLADRWPKAQHLRQPTTSSPNLVILQQPLHVRYHLPDAVERGEPVRPRRQQRRLGGVDDPHATHHLRRAQPPEEAA</sequence>
<dbReference type="EMBL" id="BT064372">
    <property type="protein sequence ID" value="ACN29069.1"/>
    <property type="molecule type" value="mRNA"/>
</dbReference>
<evidence type="ECO:0000256" key="1">
    <source>
        <dbReference type="SAM" id="MobiDB-lite"/>
    </source>
</evidence>
<dbReference type="AlphaFoldDB" id="C0P7V3"/>
<reference evidence="2" key="2">
    <citation type="submission" date="2012-06" db="EMBL/GenBank/DDBJ databases">
        <authorList>
            <person name="Yu Y."/>
            <person name="Currie J."/>
            <person name="Lomeli R."/>
            <person name="Angelova A."/>
            <person name="Collura K."/>
            <person name="Wissotski M."/>
            <person name="Campos D."/>
            <person name="Kudrna D."/>
            <person name="Golser W."/>
            <person name="Ashely E."/>
            <person name="Descour A."/>
            <person name="Fernandes J."/>
            <person name="Soderlund C."/>
            <person name="Walbot V."/>
        </authorList>
    </citation>
    <scope>NUCLEOTIDE SEQUENCE</scope>
    <source>
        <strain evidence="2">B73</strain>
    </source>
</reference>
<organism evidence="2">
    <name type="scientific">Zea mays</name>
    <name type="common">Maize</name>
    <dbReference type="NCBI Taxonomy" id="4577"/>
    <lineage>
        <taxon>Eukaryota</taxon>
        <taxon>Viridiplantae</taxon>
        <taxon>Streptophyta</taxon>
        <taxon>Embryophyta</taxon>
        <taxon>Tracheophyta</taxon>
        <taxon>Spermatophyta</taxon>
        <taxon>Magnoliopsida</taxon>
        <taxon>Liliopsida</taxon>
        <taxon>Poales</taxon>
        <taxon>Poaceae</taxon>
        <taxon>PACMAD clade</taxon>
        <taxon>Panicoideae</taxon>
        <taxon>Andropogonodae</taxon>
        <taxon>Andropogoneae</taxon>
        <taxon>Tripsacinae</taxon>
        <taxon>Zea</taxon>
    </lineage>
</organism>
<protein>
    <submittedName>
        <fullName evidence="2">Uncharacterized protein</fullName>
    </submittedName>
</protein>
<reference evidence="2" key="1">
    <citation type="journal article" date="2009" name="PLoS Genet.">
        <title>Sequencing, mapping, and analysis of 27,455 maize full-length cDNAs.</title>
        <authorList>
            <person name="Soderlund C."/>
            <person name="Descour A."/>
            <person name="Kudrna D."/>
            <person name="Bomhoff M."/>
            <person name="Boyd L."/>
            <person name="Currie J."/>
            <person name="Angelova A."/>
            <person name="Collura K."/>
            <person name="Wissotski M."/>
            <person name="Ashley E."/>
            <person name="Morrow D."/>
            <person name="Fernandes J."/>
            <person name="Walbot V."/>
            <person name="Yu Y."/>
        </authorList>
    </citation>
    <scope>NUCLEOTIDE SEQUENCE</scope>
    <source>
        <strain evidence="2">B73</strain>
    </source>
</reference>
<proteinExistence type="evidence at transcript level"/>
<accession>C0P7V3</accession>
<name>C0P7V3_MAIZE</name>
<feature type="region of interest" description="Disordered" evidence="1">
    <location>
        <begin position="36"/>
        <end position="76"/>
    </location>
</feature>